<dbReference type="PANTHER" id="PTHR35789">
    <property type="entry name" value="SPORE GERMINATION PROTEIN B3"/>
    <property type="match status" value="1"/>
</dbReference>
<keyword evidence="4" id="KW-0732">Signal</keyword>
<dbReference type="InterPro" id="IPR008844">
    <property type="entry name" value="Spore_GerAC-like"/>
</dbReference>
<dbReference type="InterPro" id="IPR057336">
    <property type="entry name" value="GerAC_N"/>
</dbReference>
<dbReference type="PANTHER" id="PTHR35789:SF1">
    <property type="entry name" value="SPORE GERMINATION PROTEIN B3"/>
    <property type="match status" value="1"/>
</dbReference>
<evidence type="ECO:0000256" key="3">
    <source>
        <dbReference type="ARBA" id="ARBA00022544"/>
    </source>
</evidence>
<evidence type="ECO:0000256" key="1">
    <source>
        <dbReference type="ARBA" id="ARBA00004635"/>
    </source>
</evidence>
<keyword evidence="6" id="KW-0564">Palmitate</keyword>
<evidence type="ECO:0000256" key="4">
    <source>
        <dbReference type="ARBA" id="ARBA00022729"/>
    </source>
</evidence>
<proteinExistence type="inferred from homology"/>
<organism evidence="10 11">
    <name type="scientific">Paenibacillus dendrobii</name>
    <dbReference type="NCBI Taxonomy" id="2691084"/>
    <lineage>
        <taxon>Bacteria</taxon>
        <taxon>Bacillati</taxon>
        <taxon>Bacillota</taxon>
        <taxon>Bacilli</taxon>
        <taxon>Bacillales</taxon>
        <taxon>Paenibacillaceae</taxon>
        <taxon>Paenibacillus</taxon>
    </lineage>
</organism>
<accession>A0A7X3IKN4</accession>
<feature type="domain" description="Spore germination protein N-terminal" evidence="9">
    <location>
        <begin position="26"/>
        <end position="199"/>
    </location>
</feature>
<comment type="similarity">
    <text evidence="2">Belongs to the GerABKC lipoprotein family.</text>
</comment>
<dbReference type="GO" id="GO:0009847">
    <property type="term" value="P:spore germination"/>
    <property type="evidence" value="ECO:0007669"/>
    <property type="project" value="InterPro"/>
</dbReference>
<dbReference type="AlphaFoldDB" id="A0A7X3IKN4"/>
<protein>
    <submittedName>
        <fullName evidence="10">Ger(X)C family spore germination protein</fullName>
    </submittedName>
</protein>
<dbReference type="Proteomes" id="UP000460318">
    <property type="component" value="Unassembled WGS sequence"/>
</dbReference>
<evidence type="ECO:0000259" key="8">
    <source>
        <dbReference type="Pfam" id="PF05504"/>
    </source>
</evidence>
<keyword evidence="3" id="KW-0309">Germination</keyword>
<sequence>MKHKALIVGRIAALLGILQMLCGCWDRTEINDMALVTAAAIDKDERDGIELSLQVFMPRALGSNSGGSQGGGGQKLTLVRSSRGQNIADAVSKIQTKLPRKVFWGHCKVFVLGEEFARKGVREEMDFLARHPQPRERAYMFVSKGKAIETLNLLPPLERYSADMMRKLSELKIGLKVTMKDFIIMLGGDSKAAALPMLDILPPEEGEQPSQGVPYIAGTAVFKEDKLIGDITLQTTRGVLWLTKKMEKATITVRPKDAKSGFITINPNHHVIHQTPRIVNGKWQVLLSIQTSGDLVQNGTNWDPMNLDLLHAMEAAVQDSIKDKIELALDEVQKTMKADILGFAEDFHRSYPRQWGRVKNRWDEVYPTIQVKTDIHVNIRRPGLSTVPVAIPEDEVKKK</sequence>
<evidence type="ECO:0000256" key="7">
    <source>
        <dbReference type="ARBA" id="ARBA00023288"/>
    </source>
</evidence>
<dbReference type="InterPro" id="IPR046953">
    <property type="entry name" value="Spore_GerAC-like_C"/>
</dbReference>
<keyword evidence="11" id="KW-1185">Reference proteome</keyword>
<dbReference type="GO" id="GO:0016020">
    <property type="term" value="C:membrane"/>
    <property type="evidence" value="ECO:0007669"/>
    <property type="project" value="UniProtKB-SubCell"/>
</dbReference>
<dbReference type="Gene3D" id="6.20.190.10">
    <property type="entry name" value="Nutrient germinant receptor protein C, domain 1"/>
    <property type="match status" value="1"/>
</dbReference>
<dbReference type="InterPro" id="IPR038501">
    <property type="entry name" value="Spore_GerAC_C_sf"/>
</dbReference>
<dbReference type="NCBIfam" id="TIGR02887">
    <property type="entry name" value="spore_ger_x_C"/>
    <property type="match status" value="1"/>
</dbReference>
<comment type="caution">
    <text evidence="10">The sequence shown here is derived from an EMBL/GenBank/DDBJ whole genome shotgun (WGS) entry which is preliminary data.</text>
</comment>
<comment type="subcellular location">
    <subcellularLocation>
        <location evidence="1">Membrane</location>
        <topology evidence="1">Lipid-anchor</topology>
    </subcellularLocation>
</comment>
<dbReference type="Pfam" id="PF05504">
    <property type="entry name" value="Spore_GerAC"/>
    <property type="match status" value="1"/>
</dbReference>
<evidence type="ECO:0000313" key="11">
    <source>
        <dbReference type="Proteomes" id="UP000460318"/>
    </source>
</evidence>
<evidence type="ECO:0000259" key="9">
    <source>
        <dbReference type="Pfam" id="PF25198"/>
    </source>
</evidence>
<gene>
    <name evidence="10" type="ORF">GRF59_18935</name>
</gene>
<dbReference type="Pfam" id="PF25198">
    <property type="entry name" value="Spore_GerAC_N"/>
    <property type="match status" value="1"/>
</dbReference>
<dbReference type="EMBL" id="WUBI01000003">
    <property type="protein sequence ID" value="MWV45693.1"/>
    <property type="molecule type" value="Genomic_DNA"/>
</dbReference>
<name>A0A7X3IKN4_9BACL</name>
<feature type="domain" description="Spore germination GerAC-like C-terminal" evidence="8">
    <location>
        <begin position="218"/>
        <end position="383"/>
    </location>
</feature>
<keyword evidence="7" id="KW-0449">Lipoprotein</keyword>
<evidence type="ECO:0000256" key="2">
    <source>
        <dbReference type="ARBA" id="ARBA00007886"/>
    </source>
</evidence>
<reference evidence="10 11" key="1">
    <citation type="submission" date="2019-12" db="EMBL/GenBank/DDBJ databases">
        <title>Paenibacillus sp. nov., an endophytic bacterium isolated from the stem of Dendrobium.</title>
        <authorList>
            <person name="Zhao R."/>
        </authorList>
    </citation>
    <scope>NUCLEOTIDE SEQUENCE [LARGE SCALE GENOMIC DNA]</scope>
    <source>
        <strain evidence="10 11">HJL G12</strain>
    </source>
</reference>
<dbReference type="PROSITE" id="PS51257">
    <property type="entry name" value="PROKAR_LIPOPROTEIN"/>
    <property type="match status" value="1"/>
</dbReference>
<evidence type="ECO:0000256" key="6">
    <source>
        <dbReference type="ARBA" id="ARBA00023139"/>
    </source>
</evidence>
<dbReference type="RefSeq" id="WP_160499295.1">
    <property type="nucleotide sequence ID" value="NZ_WUBI01000003.1"/>
</dbReference>
<evidence type="ECO:0000256" key="5">
    <source>
        <dbReference type="ARBA" id="ARBA00023136"/>
    </source>
</evidence>
<keyword evidence="5" id="KW-0472">Membrane</keyword>
<dbReference type="Gene3D" id="3.30.300.210">
    <property type="entry name" value="Nutrient germinant receptor protein C, domain 3"/>
    <property type="match status" value="1"/>
</dbReference>
<evidence type="ECO:0000313" key="10">
    <source>
        <dbReference type="EMBL" id="MWV45693.1"/>
    </source>
</evidence>